<organism evidence="2 3">
    <name type="scientific">Clohesyomyces aquaticus</name>
    <dbReference type="NCBI Taxonomy" id="1231657"/>
    <lineage>
        <taxon>Eukaryota</taxon>
        <taxon>Fungi</taxon>
        <taxon>Dikarya</taxon>
        <taxon>Ascomycota</taxon>
        <taxon>Pezizomycotina</taxon>
        <taxon>Dothideomycetes</taxon>
        <taxon>Pleosporomycetidae</taxon>
        <taxon>Pleosporales</taxon>
        <taxon>Lindgomycetaceae</taxon>
        <taxon>Clohesyomyces</taxon>
    </lineage>
</organism>
<comment type="caution">
    <text evidence="2">The sequence shown here is derived from an EMBL/GenBank/DDBJ whole genome shotgun (WGS) entry which is preliminary data.</text>
</comment>
<dbReference type="AlphaFoldDB" id="A0A1Y1Z5S1"/>
<dbReference type="Proteomes" id="UP000193144">
    <property type="component" value="Unassembled WGS sequence"/>
</dbReference>
<keyword evidence="1" id="KW-0472">Membrane</keyword>
<proteinExistence type="predicted"/>
<protein>
    <submittedName>
        <fullName evidence="2">Uncharacterized protein</fullName>
    </submittedName>
</protein>
<evidence type="ECO:0000256" key="1">
    <source>
        <dbReference type="SAM" id="Phobius"/>
    </source>
</evidence>
<sequence>MAGLVIKPAYFELQISTSIWLLISSPSMLATTWLGMLTADCLNGWARVNRLGKRMELSASRHSRNVNWLEKQCDLKAWSWWVLDAVLWSTRRDGTSERLRQCYLDGHVRCMRTELIESMFETSILTGYIIQLSERTSAPNTLQNAYQSHFCSKAKA</sequence>
<keyword evidence="1" id="KW-1133">Transmembrane helix</keyword>
<accession>A0A1Y1Z5S1</accession>
<keyword evidence="3" id="KW-1185">Reference proteome</keyword>
<evidence type="ECO:0000313" key="3">
    <source>
        <dbReference type="Proteomes" id="UP000193144"/>
    </source>
</evidence>
<reference evidence="2 3" key="1">
    <citation type="submission" date="2016-07" db="EMBL/GenBank/DDBJ databases">
        <title>Pervasive Adenine N6-methylation of Active Genes in Fungi.</title>
        <authorList>
            <consortium name="DOE Joint Genome Institute"/>
            <person name="Mondo S.J."/>
            <person name="Dannebaum R.O."/>
            <person name="Kuo R.C."/>
            <person name="Labutti K."/>
            <person name="Haridas S."/>
            <person name="Kuo A."/>
            <person name="Salamov A."/>
            <person name="Ahrendt S.R."/>
            <person name="Lipzen A."/>
            <person name="Sullivan W."/>
            <person name="Andreopoulos W.B."/>
            <person name="Clum A."/>
            <person name="Lindquist E."/>
            <person name="Daum C."/>
            <person name="Ramamoorthy G.K."/>
            <person name="Gryganskyi A."/>
            <person name="Culley D."/>
            <person name="Magnuson J.K."/>
            <person name="James T.Y."/>
            <person name="O'Malley M.A."/>
            <person name="Stajich J.E."/>
            <person name="Spatafora J.W."/>
            <person name="Visel A."/>
            <person name="Grigoriev I.V."/>
        </authorList>
    </citation>
    <scope>NUCLEOTIDE SEQUENCE [LARGE SCALE GENOMIC DNA]</scope>
    <source>
        <strain evidence="2 3">CBS 115471</strain>
    </source>
</reference>
<dbReference type="EMBL" id="MCFA01000128">
    <property type="protein sequence ID" value="ORY05145.1"/>
    <property type="molecule type" value="Genomic_DNA"/>
</dbReference>
<gene>
    <name evidence="2" type="ORF">BCR34DRAFT_48265</name>
</gene>
<feature type="transmembrane region" description="Helical" evidence="1">
    <location>
        <begin position="20"/>
        <end position="45"/>
    </location>
</feature>
<keyword evidence="1" id="KW-0812">Transmembrane</keyword>
<name>A0A1Y1Z5S1_9PLEO</name>
<evidence type="ECO:0000313" key="2">
    <source>
        <dbReference type="EMBL" id="ORY05145.1"/>
    </source>
</evidence>